<dbReference type="STRING" id="1798664.A3C93_03595"/>
<dbReference type="Proteomes" id="UP000178636">
    <property type="component" value="Unassembled WGS sequence"/>
</dbReference>
<dbReference type="EMBL" id="MHLO01000036">
    <property type="protein sequence ID" value="OGZ11223.1"/>
    <property type="molecule type" value="Genomic_DNA"/>
</dbReference>
<evidence type="ECO:0000313" key="2">
    <source>
        <dbReference type="EMBL" id="OGZ11223.1"/>
    </source>
</evidence>
<keyword evidence="1" id="KW-0732">Signal</keyword>
<sequence>MNKHHKKFFGALVFVVLATTVLAGTAYAASTISTNISTGGTLTVSGLSLLNGNASTTQLSVTDRIFVGTGGATTIFGNSSTSTFLGGISLGGGGLHLSNGGLRVATLVSCDTVDTNANGVFVCGADATGGGGGTDTNWTYFNNSGLRLSTTTNKVLIGSSSTSTAATLEVQGTQYVSGTLGVATTTPSGVFGVIGNSYLQGAVTVGGAIVLTSGSLTVSSLTNCDSIDTTASGVFVCGTDAAGGGSGTVNSGTIDQFAYYAASGTTVSGTSSVVILPNANVGVGTTTPRYAFSVAGTIYSGSGGIRFPDGSTQTAAAAGAAAGTQGQTAFYNANGSTVSGTSTLTITQAGNVGIGTTSPSAALAVNGSVTVGGNLTLANSSTAVGGIVFGVCSITGATINKGYSKNFSCIASSTISSSYKIFVQSDGSLATDFIIQAASSTGSTVIGMNINNTSTTTSYSPGNLNFNFFGIR</sequence>
<name>A0A1G2DCJ6_9BACT</name>
<proteinExistence type="predicted"/>
<comment type="caution">
    <text evidence="2">The sequence shown here is derived from an EMBL/GenBank/DDBJ whole genome shotgun (WGS) entry which is preliminary data.</text>
</comment>
<organism evidence="2 3">
    <name type="scientific">Candidatus Lloydbacteria bacterium RIFCSPHIGHO2_02_FULL_54_17</name>
    <dbReference type="NCBI Taxonomy" id="1798664"/>
    <lineage>
        <taxon>Bacteria</taxon>
        <taxon>Candidatus Lloydiibacteriota</taxon>
    </lineage>
</organism>
<feature type="signal peptide" evidence="1">
    <location>
        <begin position="1"/>
        <end position="28"/>
    </location>
</feature>
<evidence type="ECO:0000256" key="1">
    <source>
        <dbReference type="SAM" id="SignalP"/>
    </source>
</evidence>
<reference evidence="2 3" key="1">
    <citation type="journal article" date="2016" name="Nat. Commun.">
        <title>Thousands of microbial genomes shed light on interconnected biogeochemical processes in an aquifer system.</title>
        <authorList>
            <person name="Anantharaman K."/>
            <person name="Brown C.T."/>
            <person name="Hug L.A."/>
            <person name="Sharon I."/>
            <person name="Castelle C.J."/>
            <person name="Probst A.J."/>
            <person name="Thomas B.C."/>
            <person name="Singh A."/>
            <person name="Wilkins M.J."/>
            <person name="Karaoz U."/>
            <person name="Brodie E.L."/>
            <person name="Williams K.H."/>
            <person name="Hubbard S.S."/>
            <person name="Banfield J.F."/>
        </authorList>
    </citation>
    <scope>NUCLEOTIDE SEQUENCE [LARGE SCALE GENOMIC DNA]</scope>
</reference>
<protein>
    <submittedName>
        <fullName evidence="2">Uncharacterized protein</fullName>
    </submittedName>
</protein>
<dbReference type="AlphaFoldDB" id="A0A1G2DCJ6"/>
<gene>
    <name evidence="2" type="ORF">A3C93_03595</name>
</gene>
<evidence type="ECO:0000313" key="3">
    <source>
        <dbReference type="Proteomes" id="UP000178636"/>
    </source>
</evidence>
<feature type="chain" id="PRO_5009582537" evidence="1">
    <location>
        <begin position="29"/>
        <end position="472"/>
    </location>
</feature>
<accession>A0A1G2DCJ6</accession>